<keyword evidence="2" id="KW-1185">Reference proteome</keyword>
<proteinExistence type="predicted"/>
<accession>A0A5N5Q992</accession>
<reference evidence="1 2" key="1">
    <citation type="journal article" date="2019" name="Fungal Biol. Biotechnol.">
        <title>Draft genome sequence of fastidious pathogen Ceratobasidium theobromae, which causes vascular-streak dieback in Theobroma cacao.</title>
        <authorList>
            <person name="Ali S.S."/>
            <person name="Asman A."/>
            <person name="Shao J."/>
            <person name="Firmansyah A.P."/>
            <person name="Susilo A.W."/>
            <person name="Rosmana A."/>
            <person name="McMahon P."/>
            <person name="Junaid M."/>
            <person name="Guest D."/>
            <person name="Kheng T.Y."/>
            <person name="Meinhardt L.W."/>
            <person name="Bailey B.A."/>
        </authorList>
    </citation>
    <scope>NUCLEOTIDE SEQUENCE [LARGE SCALE GENOMIC DNA]</scope>
    <source>
        <strain evidence="1 2">CT2</strain>
    </source>
</reference>
<dbReference type="Proteomes" id="UP000383932">
    <property type="component" value="Unassembled WGS sequence"/>
</dbReference>
<evidence type="ECO:0000313" key="1">
    <source>
        <dbReference type="EMBL" id="KAB5588189.1"/>
    </source>
</evidence>
<evidence type="ECO:0000313" key="2">
    <source>
        <dbReference type="Proteomes" id="UP000383932"/>
    </source>
</evidence>
<protein>
    <submittedName>
        <fullName evidence="1">Uncharacterized protein</fullName>
    </submittedName>
</protein>
<comment type="caution">
    <text evidence="1">The sequence shown here is derived from an EMBL/GenBank/DDBJ whole genome shotgun (WGS) entry which is preliminary data.</text>
</comment>
<organism evidence="1 2">
    <name type="scientific">Ceratobasidium theobromae</name>
    <dbReference type="NCBI Taxonomy" id="1582974"/>
    <lineage>
        <taxon>Eukaryota</taxon>
        <taxon>Fungi</taxon>
        <taxon>Dikarya</taxon>
        <taxon>Basidiomycota</taxon>
        <taxon>Agaricomycotina</taxon>
        <taxon>Agaricomycetes</taxon>
        <taxon>Cantharellales</taxon>
        <taxon>Ceratobasidiaceae</taxon>
        <taxon>Ceratobasidium</taxon>
    </lineage>
</organism>
<dbReference type="EMBL" id="SSOP01000534">
    <property type="protein sequence ID" value="KAB5588189.1"/>
    <property type="molecule type" value="Genomic_DNA"/>
</dbReference>
<sequence length="229" mass="25768">MAPVDQSSGYLAGTSMTLQEFLCSGLPHPLKQQLNKPLPHATILISPAPRIERSKIRGMTTLLRHSLTFQWVLHFVSSFEDWSRIFNTIAGIVTMTMGHERPIEQSAPTLWAYDSFASSQTDFLLYSADDHPSLYRRADWATRPWGHDDVLSCGCMEPETSGGRARQWKVETLDPTKVLLKCTWCDSLQEWSRPKHLRGAALVCALPTKIGSTYFVKWPFGWCPGLSGV</sequence>
<gene>
    <name evidence="1" type="ORF">CTheo_8369</name>
</gene>
<name>A0A5N5Q992_9AGAM</name>
<dbReference type="AlphaFoldDB" id="A0A5N5Q992"/>